<dbReference type="Proteomes" id="UP000768646">
    <property type="component" value="Unassembled WGS sequence"/>
</dbReference>
<comment type="caution">
    <text evidence="1">The sequence shown here is derived from an EMBL/GenBank/DDBJ whole genome shotgun (WGS) entry which is preliminary data.</text>
</comment>
<dbReference type="EMBL" id="JABTEG010000007">
    <property type="protein sequence ID" value="KAG4304575.1"/>
    <property type="molecule type" value="Genomic_DNA"/>
</dbReference>
<evidence type="ECO:0000313" key="2">
    <source>
        <dbReference type="Proteomes" id="UP000768646"/>
    </source>
</evidence>
<name>A0ACB7CB06_9ASCO</name>
<sequence length="580" mass="66725">MAVEMHITHYPSKIMRQEIPKNEWKTAVNAWTLWIQRVLSSDVFFEQMLDGPLLVFVGEYLDAHTPRKKERLEEDVLSIAEEALAEGVFIVLYRSFVSERFCKRILGIPFVLFDVCALFAFDSTACVFSSLETAYLYAEKEVLLHVLSVRDQFQARMDTLVGASDHALIQESAMHCVALQSLTVFIRLCFPATCVFLENENFLRSVAYLYHRGTAVDAMRSDLLSLVFTLLTSFLSRSKACSLIIKQFTWLYEQLSLETELLRDLVLNTTIVERFYEVDLFSDDIVSQLRTLKQNHKLKNVESAVDLNINPAVRRLSLITHIKDLFPDYGEGFIEACLKEYHDDLESVVSHILEDSFPPHIRMMDKKASRLDSVELQKEPSKVFPGQVNDLSSFLDVSKLYKGKKGYQTADAMLQDKLFVREHKQMILNLALLNEDDEKDDMYDDVSESSDLEYQDSTGFGKSVNEILYATYIVSPEIFDRSSQIRRSSGRIELRSKTGLSDEQIEGWKIMLDRNVPRQIEKIEDMLNFTRNKTLPSTKWSKGQSDKHNNDSFESQFLCIKGKKRTGRNGKIRSDVETSL</sequence>
<accession>A0ACB7CB06</accession>
<organism evidence="1 2">
    <name type="scientific">Pneumocystis oryctolagi</name>
    <dbReference type="NCBI Taxonomy" id="42067"/>
    <lineage>
        <taxon>Eukaryota</taxon>
        <taxon>Fungi</taxon>
        <taxon>Dikarya</taxon>
        <taxon>Ascomycota</taxon>
        <taxon>Taphrinomycotina</taxon>
        <taxon>Pneumocystomycetes</taxon>
        <taxon>Pneumocystaceae</taxon>
        <taxon>Pneumocystis</taxon>
    </lineage>
</organism>
<reference evidence="1 2" key="1">
    <citation type="journal article" date="2021" name="Commun. Biol.">
        <title>Genomic insights into the host specific adaptation of the Pneumocystis genus.</title>
        <authorList>
            <person name="Cisse O.H."/>
            <person name="Ma L."/>
            <person name="Dekker J.P."/>
            <person name="Khil P.P."/>
            <person name="Youn J.-H."/>
            <person name="Brenchley J.M."/>
            <person name="Blair R."/>
            <person name="Pahar B."/>
            <person name="Chabe M."/>
            <person name="Van Rompay K.K.A."/>
            <person name="Keesler R."/>
            <person name="Sukura A."/>
            <person name="Hirsch V."/>
            <person name="Kutty G."/>
            <person name="Liu Y."/>
            <person name="Peng L."/>
            <person name="Chen J."/>
            <person name="Song J."/>
            <person name="Weissenbacher-Lang C."/>
            <person name="Xu J."/>
            <person name="Upham N.S."/>
            <person name="Stajich J.E."/>
            <person name="Cuomo C.A."/>
            <person name="Cushion M.T."/>
            <person name="Kovacs J.A."/>
        </authorList>
    </citation>
    <scope>NUCLEOTIDE SEQUENCE [LARGE SCALE GENOMIC DNA]</scope>
    <source>
        <strain evidence="1 2">RABM</strain>
    </source>
</reference>
<gene>
    <name evidence="1" type="ORF">PORY_001968</name>
</gene>
<evidence type="ECO:0000313" key="1">
    <source>
        <dbReference type="EMBL" id="KAG4304575.1"/>
    </source>
</evidence>
<proteinExistence type="predicted"/>
<keyword evidence="2" id="KW-1185">Reference proteome</keyword>
<protein>
    <submittedName>
        <fullName evidence="1">Uncharacterized protein</fullName>
    </submittedName>
</protein>